<dbReference type="Proteomes" id="UP000314294">
    <property type="component" value="Unassembled WGS sequence"/>
</dbReference>
<feature type="compositionally biased region" description="Polar residues" evidence="1">
    <location>
        <begin position="42"/>
        <end position="52"/>
    </location>
</feature>
<dbReference type="EMBL" id="SRLO01000598">
    <property type="protein sequence ID" value="TNN50998.1"/>
    <property type="molecule type" value="Genomic_DNA"/>
</dbReference>
<keyword evidence="3" id="KW-1185">Reference proteome</keyword>
<dbReference type="AlphaFoldDB" id="A0A4Z2GBP0"/>
<evidence type="ECO:0000313" key="3">
    <source>
        <dbReference type="Proteomes" id="UP000314294"/>
    </source>
</evidence>
<reference evidence="2 3" key="1">
    <citation type="submission" date="2019-03" db="EMBL/GenBank/DDBJ databases">
        <title>First draft genome of Liparis tanakae, snailfish: a comprehensive survey of snailfish specific genes.</title>
        <authorList>
            <person name="Kim W."/>
            <person name="Song I."/>
            <person name="Jeong J.-H."/>
            <person name="Kim D."/>
            <person name="Kim S."/>
            <person name="Ryu S."/>
            <person name="Song J.Y."/>
            <person name="Lee S.K."/>
        </authorList>
    </citation>
    <scope>NUCLEOTIDE SEQUENCE [LARGE SCALE GENOMIC DNA]</scope>
    <source>
        <tissue evidence="2">Muscle</tissue>
    </source>
</reference>
<name>A0A4Z2GBP0_9TELE</name>
<gene>
    <name evidence="2" type="ORF">EYF80_038800</name>
</gene>
<evidence type="ECO:0000313" key="2">
    <source>
        <dbReference type="EMBL" id="TNN50998.1"/>
    </source>
</evidence>
<accession>A0A4Z2GBP0</accession>
<comment type="caution">
    <text evidence="2">The sequence shown here is derived from an EMBL/GenBank/DDBJ whole genome shotgun (WGS) entry which is preliminary data.</text>
</comment>
<protein>
    <submittedName>
        <fullName evidence="2">Uncharacterized protein</fullName>
    </submittedName>
</protein>
<proteinExistence type="predicted"/>
<organism evidence="2 3">
    <name type="scientific">Liparis tanakae</name>
    <name type="common">Tanaka's snailfish</name>
    <dbReference type="NCBI Taxonomy" id="230148"/>
    <lineage>
        <taxon>Eukaryota</taxon>
        <taxon>Metazoa</taxon>
        <taxon>Chordata</taxon>
        <taxon>Craniata</taxon>
        <taxon>Vertebrata</taxon>
        <taxon>Euteleostomi</taxon>
        <taxon>Actinopterygii</taxon>
        <taxon>Neopterygii</taxon>
        <taxon>Teleostei</taxon>
        <taxon>Neoteleostei</taxon>
        <taxon>Acanthomorphata</taxon>
        <taxon>Eupercaria</taxon>
        <taxon>Perciformes</taxon>
        <taxon>Cottioidei</taxon>
        <taxon>Cottales</taxon>
        <taxon>Liparidae</taxon>
        <taxon>Liparis</taxon>
    </lineage>
</organism>
<feature type="region of interest" description="Disordered" evidence="1">
    <location>
        <begin position="33"/>
        <end position="54"/>
    </location>
</feature>
<dbReference type="OrthoDB" id="6931743at2759"/>
<evidence type="ECO:0000256" key="1">
    <source>
        <dbReference type="SAM" id="MobiDB-lite"/>
    </source>
</evidence>
<sequence>MVIITVSRSASTSSGAVGGLIISDNKSECVASGANEDEPLVTGTTRAGSGSRVTAGRQADRRRNILCAHSGVILGDGATCVPVNMVTRLDLPEAARPPGRRGVGLHERSRRLSNTRHLAACLPAEHPEVNRLHFLVRRTEALGYLILPEVEGQLQVGQEVVGELRVHVQHLQDLVPLDGVQVAVAERPHVGARLPRLGEQVDHLAEDVVLT</sequence>